<gene>
    <name evidence="1" type="ORF">TIFTF001_016458</name>
</gene>
<accession>A0AA88D7F7</accession>
<protein>
    <submittedName>
        <fullName evidence="1">Uncharacterized protein</fullName>
    </submittedName>
</protein>
<proteinExistence type="predicted"/>
<dbReference type="Proteomes" id="UP001187192">
    <property type="component" value="Unassembled WGS sequence"/>
</dbReference>
<evidence type="ECO:0000313" key="1">
    <source>
        <dbReference type="EMBL" id="GMN47275.1"/>
    </source>
</evidence>
<evidence type="ECO:0000313" key="2">
    <source>
        <dbReference type="Proteomes" id="UP001187192"/>
    </source>
</evidence>
<dbReference type="EMBL" id="BTGU01000025">
    <property type="protein sequence ID" value="GMN47275.1"/>
    <property type="molecule type" value="Genomic_DNA"/>
</dbReference>
<dbReference type="AlphaFoldDB" id="A0AA88D7F7"/>
<comment type="caution">
    <text evidence="1">The sequence shown here is derived from an EMBL/GenBank/DDBJ whole genome shotgun (WGS) entry which is preliminary data.</text>
</comment>
<organism evidence="1 2">
    <name type="scientific">Ficus carica</name>
    <name type="common">Common fig</name>
    <dbReference type="NCBI Taxonomy" id="3494"/>
    <lineage>
        <taxon>Eukaryota</taxon>
        <taxon>Viridiplantae</taxon>
        <taxon>Streptophyta</taxon>
        <taxon>Embryophyta</taxon>
        <taxon>Tracheophyta</taxon>
        <taxon>Spermatophyta</taxon>
        <taxon>Magnoliopsida</taxon>
        <taxon>eudicotyledons</taxon>
        <taxon>Gunneridae</taxon>
        <taxon>Pentapetalae</taxon>
        <taxon>rosids</taxon>
        <taxon>fabids</taxon>
        <taxon>Rosales</taxon>
        <taxon>Moraceae</taxon>
        <taxon>Ficeae</taxon>
        <taxon>Ficus</taxon>
    </lineage>
</organism>
<keyword evidence="2" id="KW-1185">Reference proteome</keyword>
<name>A0AA88D7F7_FICCA</name>
<sequence>MTSAAAAAAAAVASDDDQWFGDISRNGVRGIVKEFDKFSRHRFSAYVLLTKRHQILLIESILVEGYVSYITWLFHL</sequence>
<reference evidence="1" key="1">
    <citation type="submission" date="2023-07" db="EMBL/GenBank/DDBJ databases">
        <title>draft genome sequence of fig (Ficus carica).</title>
        <authorList>
            <person name="Takahashi T."/>
            <person name="Nishimura K."/>
        </authorList>
    </citation>
    <scope>NUCLEOTIDE SEQUENCE</scope>
</reference>